<dbReference type="Pfam" id="PF25355">
    <property type="entry name" value="DUF7882"/>
    <property type="match status" value="1"/>
</dbReference>
<evidence type="ECO:0000313" key="3">
    <source>
        <dbReference type="Proteomes" id="UP001410795"/>
    </source>
</evidence>
<gene>
    <name evidence="2" type="ORF">GCM10022202_17170</name>
</gene>
<dbReference type="EMBL" id="BAAAYV010000006">
    <property type="protein sequence ID" value="GAA3657407.1"/>
    <property type="molecule type" value="Genomic_DNA"/>
</dbReference>
<evidence type="ECO:0000313" key="2">
    <source>
        <dbReference type="EMBL" id="GAA3657407.1"/>
    </source>
</evidence>
<sequence>MGTLIYDSVEPPITIDDRTLSHLKVVILSKLRRGESFSVSWRHGDAPDAGRSTIWVNQSIPLRFIFDETEAPELNQAWLSALAQSANELGGIHLSPEEVGGGELTTPARA</sequence>
<reference evidence="3" key="1">
    <citation type="journal article" date="2019" name="Int. J. Syst. Evol. Microbiol.">
        <title>The Global Catalogue of Microorganisms (GCM) 10K type strain sequencing project: providing services to taxonomists for standard genome sequencing and annotation.</title>
        <authorList>
            <consortium name="The Broad Institute Genomics Platform"/>
            <consortium name="The Broad Institute Genome Sequencing Center for Infectious Disease"/>
            <person name="Wu L."/>
            <person name="Ma J."/>
        </authorList>
    </citation>
    <scope>NUCLEOTIDE SEQUENCE [LARGE SCALE GENOMIC DNA]</scope>
    <source>
        <strain evidence="3">JCM 16546</strain>
    </source>
</reference>
<protein>
    <recommendedName>
        <fullName evidence="1">DUF7882 domain-containing protein</fullName>
    </recommendedName>
</protein>
<accession>A0ABP7BDD0</accession>
<proteinExistence type="predicted"/>
<comment type="caution">
    <text evidence="2">The sequence shown here is derived from an EMBL/GenBank/DDBJ whole genome shotgun (WGS) entry which is preliminary data.</text>
</comment>
<feature type="domain" description="DUF7882" evidence="1">
    <location>
        <begin position="1"/>
        <end position="97"/>
    </location>
</feature>
<evidence type="ECO:0000259" key="1">
    <source>
        <dbReference type="Pfam" id="PF25355"/>
    </source>
</evidence>
<dbReference type="RefSeq" id="WP_221857972.1">
    <property type="nucleotide sequence ID" value="NZ_BAAAYV010000006.1"/>
</dbReference>
<dbReference type="Proteomes" id="UP001410795">
    <property type="component" value="Unassembled WGS sequence"/>
</dbReference>
<keyword evidence="3" id="KW-1185">Reference proteome</keyword>
<dbReference type="InterPro" id="IPR057204">
    <property type="entry name" value="DUF7882"/>
</dbReference>
<name>A0ABP7BDD0_9MICO</name>
<organism evidence="2 3">
    <name type="scientific">Microbacterium marinilacus</name>
    <dbReference type="NCBI Taxonomy" id="415209"/>
    <lineage>
        <taxon>Bacteria</taxon>
        <taxon>Bacillati</taxon>
        <taxon>Actinomycetota</taxon>
        <taxon>Actinomycetes</taxon>
        <taxon>Micrococcales</taxon>
        <taxon>Microbacteriaceae</taxon>
        <taxon>Microbacterium</taxon>
    </lineage>
</organism>